<gene>
    <name evidence="4" type="ORF">QE369_004144</name>
    <name evidence="3" type="ORF">QE408_001966</name>
</gene>
<organism evidence="4 6">
    <name type="scientific">Agrobacterium larrymoorei</name>
    <dbReference type="NCBI Taxonomy" id="160699"/>
    <lineage>
        <taxon>Bacteria</taxon>
        <taxon>Pseudomonadati</taxon>
        <taxon>Pseudomonadota</taxon>
        <taxon>Alphaproteobacteria</taxon>
        <taxon>Hyphomicrobiales</taxon>
        <taxon>Rhizobiaceae</taxon>
        <taxon>Rhizobium/Agrobacterium group</taxon>
        <taxon>Agrobacterium</taxon>
    </lineage>
</organism>
<evidence type="ECO:0000256" key="1">
    <source>
        <dbReference type="SAM" id="Phobius"/>
    </source>
</evidence>
<dbReference type="InterPro" id="IPR012495">
    <property type="entry name" value="TadE-like_dom"/>
</dbReference>
<name>A0AAJ2EWS7_9HYPH</name>
<protein>
    <submittedName>
        <fullName evidence="4">Flp pilus assembly protein TadG</fullName>
    </submittedName>
</protein>
<evidence type="ECO:0000313" key="5">
    <source>
        <dbReference type="Proteomes" id="UP001224781"/>
    </source>
</evidence>
<feature type="domain" description="TadE-like" evidence="2">
    <location>
        <begin position="20"/>
        <end position="62"/>
    </location>
</feature>
<keyword evidence="1" id="KW-1133">Transmembrane helix</keyword>
<feature type="transmembrane region" description="Helical" evidence="1">
    <location>
        <begin position="21"/>
        <end position="41"/>
    </location>
</feature>
<reference evidence="4" key="1">
    <citation type="submission" date="2023-08" db="EMBL/GenBank/DDBJ databases">
        <title>Functional and genomic diversity of the sorghum phyllosphere microbiome.</title>
        <authorList>
            <person name="Shade A."/>
        </authorList>
    </citation>
    <scope>NUCLEOTIDE SEQUENCE</scope>
    <source>
        <strain evidence="4">SORGH_AS_0974</strain>
        <strain evidence="3 5">SORGH_AS_1126</strain>
    </source>
</reference>
<keyword evidence="5" id="KW-1185">Reference proteome</keyword>
<evidence type="ECO:0000313" key="6">
    <source>
        <dbReference type="Proteomes" id="UP001255601"/>
    </source>
</evidence>
<evidence type="ECO:0000313" key="3">
    <source>
        <dbReference type="EMBL" id="MDQ1184823.1"/>
    </source>
</evidence>
<sequence length="193" mass="22008">MRRPMLQKALPGKLLRSRDGAAAIEFAILAMPYFLVVFAILETFIAMMGEQLFVNATDTMARKLRTGQITNTVTKEDFRKQFCQEVSVLVTCSEDEIKQAAKLYIDLRQFNSFADIPKTIPLIQTGEYYDLNTSVFGFKPGGPGTINMLRVYYRWPVITDLIRPYLTKIRPADGSMPSHFLIVATDAYRNENY</sequence>
<keyword evidence="1" id="KW-0812">Transmembrane</keyword>
<keyword evidence="1" id="KW-0472">Membrane</keyword>
<evidence type="ECO:0000313" key="4">
    <source>
        <dbReference type="EMBL" id="MDR6103947.1"/>
    </source>
</evidence>
<dbReference type="Pfam" id="PF07811">
    <property type="entry name" value="TadE"/>
    <property type="match status" value="1"/>
</dbReference>
<dbReference type="EMBL" id="JAVIZC010000003">
    <property type="protein sequence ID" value="MDR6103947.1"/>
    <property type="molecule type" value="Genomic_DNA"/>
</dbReference>
<dbReference type="Proteomes" id="UP001224781">
    <property type="component" value="Unassembled WGS sequence"/>
</dbReference>
<comment type="caution">
    <text evidence="4">The sequence shown here is derived from an EMBL/GenBank/DDBJ whole genome shotgun (WGS) entry which is preliminary data.</text>
</comment>
<proteinExistence type="predicted"/>
<dbReference type="AlphaFoldDB" id="A0AAJ2EWS7"/>
<dbReference type="Proteomes" id="UP001255601">
    <property type="component" value="Unassembled WGS sequence"/>
</dbReference>
<dbReference type="EMBL" id="JAUTBL010000002">
    <property type="protein sequence ID" value="MDQ1184823.1"/>
    <property type="molecule type" value="Genomic_DNA"/>
</dbReference>
<evidence type="ECO:0000259" key="2">
    <source>
        <dbReference type="Pfam" id="PF07811"/>
    </source>
</evidence>
<dbReference type="RefSeq" id="WP_306930608.1">
    <property type="nucleotide sequence ID" value="NZ_JAUTBL010000002.1"/>
</dbReference>
<accession>A0AAJ2EWS7</accession>